<feature type="domain" description="Fibronectin type-III" evidence="4">
    <location>
        <begin position="686"/>
        <end position="788"/>
    </location>
</feature>
<dbReference type="SMART" id="SM00228">
    <property type="entry name" value="PDZ"/>
    <property type="match status" value="1"/>
</dbReference>
<dbReference type="SUPFAM" id="SSF49265">
    <property type="entry name" value="Fibronectin type III"/>
    <property type="match status" value="1"/>
</dbReference>
<dbReference type="OrthoDB" id="550424at2759"/>
<name>A0A0M0JE36_9EUKA</name>
<evidence type="ECO:0000259" key="2">
    <source>
        <dbReference type="PROSITE" id="PS50076"/>
    </source>
</evidence>
<protein>
    <submittedName>
        <fullName evidence="5">Chaperone protein</fullName>
    </submittedName>
</protein>
<accession>A0A0M0JE36</accession>
<dbReference type="InterPro" id="IPR036116">
    <property type="entry name" value="FN3_sf"/>
</dbReference>
<comment type="caution">
    <text evidence="5">The sequence shown here is derived from an EMBL/GenBank/DDBJ whole genome shotgun (WGS) entry which is preliminary data.</text>
</comment>
<sequence>MEKVTFGFYHALGVTFDADEQAIKKAFRKLSLKLHPDRNPGDESAKDKFQIVNSSYACLSETPRREQYDAMFRMRCVLDQGNLTADQLRELELDANYMFPVLGVKTLGMREEAVLMLNLEDGLPKASVERWRNGENIDQRPLSSLRSVDADDNPPNGVKLAFREESSKTETKVHLLARSVGERGTIVLLLRTLTSAGAKLRTDDRLMPPPPRLTAWLKLSSTSLMYGKQSVRVFALLGRSKLLLFSDAQLRQLKQLITLETGAVQLRHTPGEQEFELTINPPTSPNTKSSAFGAGKDLLNMGKSMFKLTLSAETGFVAGQWATAISEGLMQAGLNAEGVTMQASASGATGAGAPTKPKWGPEMMGAAPADPFDMPKSSKAAVGSGGGASAKPKTEQVAEADLLGDLGGGDEADLVRTASLGLNSDLRELVAKPTADIQAEEGEPVADEPPEDPEPSPHQSSRPPMTGGAPTPNLMGFTPSGSATSWQRQLTLNKPMQGSRLGLDIEQGSLPDVVVVCEVKANSAAEKAGLRVGERLYTVAGKPVMNTDNAFDLLCDAIGDIKLTVGPLTPPPSVPMHLPMAPPSDSAFSDSAFGFMAGGNGGGGSAPVSPSTTVGDSAFGFIAAAEPAPPLVSSPPLVSGFGFMDGSNGGGGSARVSPLGGGGSAFGFIDVGNTSPPADRPPRARPPAPSIPFPVCEGSELLVEWQLPVWAGDSAGAVHHYELQWRNEEEDWWTASSSSRTIALTRARLRGLRPASAYWLRVRSIGADNGKSDFSSSIWPALTPTSPPQAFANSDGSVHVFLEPLPPFATYYEG</sequence>
<dbReference type="CDD" id="cd00063">
    <property type="entry name" value="FN3"/>
    <property type="match status" value="1"/>
</dbReference>
<feature type="region of interest" description="Disordered" evidence="1">
    <location>
        <begin position="436"/>
        <end position="485"/>
    </location>
</feature>
<evidence type="ECO:0000313" key="6">
    <source>
        <dbReference type="Proteomes" id="UP000037460"/>
    </source>
</evidence>
<dbReference type="SMART" id="SM00271">
    <property type="entry name" value="DnaJ"/>
    <property type="match status" value="1"/>
</dbReference>
<dbReference type="SMART" id="SM00060">
    <property type="entry name" value="FN3"/>
    <property type="match status" value="1"/>
</dbReference>
<evidence type="ECO:0000259" key="4">
    <source>
        <dbReference type="PROSITE" id="PS50853"/>
    </source>
</evidence>
<dbReference type="Pfam" id="PF17820">
    <property type="entry name" value="PDZ_6"/>
    <property type="match status" value="1"/>
</dbReference>
<dbReference type="Proteomes" id="UP000037460">
    <property type="component" value="Unassembled WGS sequence"/>
</dbReference>
<dbReference type="PANTHER" id="PTHR24074">
    <property type="entry name" value="CO-CHAPERONE PROTEIN DJLA"/>
    <property type="match status" value="1"/>
</dbReference>
<dbReference type="InterPro" id="IPR003961">
    <property type="entry name" value="FN3_dom"/>
</dbReference>
<evidence type="ECO:0000259" key="3">
    <source>
        <dbReference type="PROSITE" id="PS50106"/>
    </source>
</evidence>
<dbReference type="Gene3D" id="1.10.287.110">
    <property type="entry name" value="DnaJ domain"/>
    <property type="match status" value="1"/>
</dbReference>
<feature type="compositionally biased region" description="Acidic residues" evidence="1">
    <location>
        <begin position="438"/>
        <end position="454"/>
    </location>
</feature>
<feature type="compositionally biased region" description="Low complexity" evidence="1">
    <location>
        <begin position="343"/>
        <end position="358"/>
    </location>
</feature>
<dbReference type="EMBL" id="JWZX01003073">
    <property type="protein sequence ID" value="KOO24622.1"/>
    <property type="molecule type" value="Genomic_DNA"/>
</dbReference>
<dbReference type="PROSITE" id="PS50106">
    <property type="entry name" value="PDZ"/>
    <property type="match status" value="1"/>
</dbReference>
<dbReference type="AlphaFoldDB" id="A0A0M0JE36"/>
<dbReference type="PROSITE" id="PS50853">
    <property type="entry name" value="FN3"/>
    <property type="match status" value="1"/>
</dbReference>
<feature type="domain" description="PDZ" evidence="3">
    <location>
        <begin position="489"/>
        <end position="569"/>
    </location>
</feature>
<organism evidence="5 6">
    <name type="scientific">Chrysochromulina tobinii</name>
    <dbReference type="NCBI Taxonomy" id="1460289"/>
    <lineage>
        <taxon>Eukaryota</taxon>
        <taxon>Haptista</taxon>
        <taxon>Haptophyta</taxon>
        <taxon>Prymnesiophyceae</taxon>
        <taxon>Prymnesiales</taxon>
        <taxon>Chrysochromulinaceae</taxon>
        <taxon>Chrysochromulina</taxon>
    </lineage>
</organism>
<dbReference type="SUPFAM" id="SSF46565">
    <property type="entry name" value="Chaperone J-domain"/>
    <property type="match status" value="1"/>
</dbReference>
<dbReference type="InterPro" id="IPR050817">
    <property type="entry name" value="DjlA_DnaK_co-chaperone"/>
</dbReference>
<dbReference type="Gene3D" id="2.30.42.10">
    <property type="match status" value="1"/>
</dbReference>
<dbReference type="InterPro" id="IPR036034">
    <property type="entry name" value="PDZ_sf"/>
</dbReference>
<evidence type="ECO:0000256" key="1">
    <source>
        <dbReference type="SAM" id="MobiDB-lite"/>
    </source>
</evidence>
<dbReference type="CDD" id="cd06257">
    <property type="entry name" value="DnaJ"/>
    <property type="match status" value="1"/>
</dbReference>
<dbReference type="InterPro" id="IPR041489">
    <property type="entry name" value="PDZ_6"/>
</dbReference>
<feature type="domain" description="J" evidence="2">
    <location>
        <begin position="7"/>
        <end position="72"/>
    </location>
</feature>
<dbReference type="PROSITE" id="PS50076">
    <property type="entry name" value="DNAJ_2"/>
    <property type="match status" value="1"/>
</dbReference>
<dbReference type="SUPFAM" id="SSF50156">
    <property type="entry name" value="PDZ domain-like"/>
    <property type="match status" value="1"/>
</dbReference>
<gene>
    <name evidence="5" type="ORF">Ctob_000651</name>
</gene>
<feature type="region of interest" description="Disordered" evidence="1">
    <location>
        <begin position="343"/>
        <end position="394"/>
    </location>
</feature>
<keyword evidence="6" id="KW-1185">Reference proteome</keyword>
<dbReference type="InterPro" id="IPR036869">
    <property type="entry name" value="J_dom_sf"/>
</dbReference>
<dbReference type="InterPro" id="IPR001623">
    <property type="entry name" value="DnaJ_domain"/>
</dbReference>
<evidence type="ECO:0000313" key="5">
    <source>
        <dbReference type="EMBL" id="KOO24622.1"/>
    </source>
</evidence>
<reference evidence="6" key="1">
    <citation type="journal article" date="2015" name="PLoS Genet.">
        <title>Genome Sequence and Transcriptome Analyses of Chrysochromulina tobin: Metabolic Tools for Enhanced Algal Fitness in the Prominent Order Prymnesiales (Haptophyceae).</title>
        <authorList>
            <person name="Hovde B.T."/>
            <person name="Deodato C.R."/>
            <person name="Hunsperger H.M."/>
            <person name="Ryken S.A."/>
            <person name="Yost W."/>
            <person name="Jha R.K."/>
            <person name="Patterson J."/>
            <person name="Monnat R.J. Jr."/>
            <person name="Barlow S.B."/>
            <person name="Starkenburg S.R."/>
            <person name="Cattolico R.A."/>
        </authorList>
    </citation>
    <scope>NUCLEOTIDE SEQUENCE</scope>
    <source>
        <strain evidence="6">CCMP291</strain>
    </source>
</reference>
<dbReference type="InterPro" id="IPR013783">
    <property type="entry name" value="Ig-like_fold"/>
</dbReference>
<dbReference type="Pfam" id="PF00226">
    <property type="entry name" value="DnaJ"/>
    <property type="match status" value="1"/>
</dbReference>
<dbReference type="PRINTS" id="PR00625">
    <property type="entry name" value="JDOMAIN"/>
</dbReference>
<dbReference type="InterPro" id="IPR001478">
    <property type="entry name" value="PDZ"/>
</dbReference>
<dbReference type="Pfam" id="PF00041">
    <property type="entry name" value="fn3"/>
    <property type="match status" value="1"/>
</dbReference>
<dbReference type="Gene3D" id="2.60.40.10">
    <property type="entry name" value="Immunoglobulins"/>
    <property type="match status" value="1"/>
</dbReference>
<proteinExistence type="predicted"/>